<dbReference type="PANTHER" id="PTHR43861">
    <property type="entry name" value="TRANS-ACONITATE 2-METHYLTRANSFERASE-RELATED"/>
    <property type="match status" value="1"/>
</dbReference>
<gene>
    <name evidence="1" type="ORF">UV68_C0012G0004</name>
</gene>
<proteinExistence type="predicted"/>
<reference evidence="1 2" key="1">
    <citation type="journal article" date="2015" name="Nature">
        <title>rRNA introns, odd ribosomes, and small enigmatic genomes across a large radiation of phyla.</title>
        <authorList>
            <person name="Brown C.T."/>
            <person name="Hug L.A."/>
            <person name="Thomas B.C."/>
            <person name="Sharon I."/>
            <person name="Castelle C.J."/>
            <person name="Singh A."/>
            <person name="Wilkins M.J."/>
            <person name="Williams K.H."/>
            <person name="Banfield J.F."/>
        </authorList>
    </citation>
    <scope>NUCLEOTIDE SEQUENCE [LARGE SCALE GENOMIC DNA]</scope>
</reference>
<keyword evidence="1" id="KW-0808">Transferase</keyword>
<dbReference type="Pfam" id="PF13489">
    <property type="entry name" value="Methyltransf_23"/>
    <property type="match status" value="1"/>
</dbReference>
<dbReference type="AlphaFoldDB" id="A0A0G1D8V7"/>
<dbReference type="GO" id="GO:0032259">
    <property type="term" value="P:methylation"/>
    <property type="evidence" value="ECO:0007669"/>
    <property type="project" value="UniProtKB-KW"/>
</dbReference>
<name>A0A0G1D8V7_9BACT</name>
<protein>
    <submittedName>
        <fullName evidence="1">Ribosomal RNA adenine methylase transferase</fullName>
    </submittedName>
</protein>
<keyword evidence="1" id="KW-0489">Methyltransferase</keyword>
<dbReference type="Proteomes" id="UP000033980">
    <property type="component" value="Unassembled WGS sequence"/>
</dbReference>
<dbReference type="SUPFAM" id="SSF53335">
    <property type="entry name" value="S-adenosyl-L-methionine-dependent methyltransferases"/>
    <property type="match status" value="1"/>
</dbReference>
<organism evidence="1 2">
    <name type="scientific">Candidatus Collierbacteria bacterium GW2011_GWC2_43_12</name>
    <dbReference type="NCBI Taxonomy" id="1618390"/>
    <lineage>
        <taxon>Bacteria</taxon>
        <taxon>Candidatus Collieribacteriota</taxon>
    </lineage>
</organism>
<comment type="caution">
    <text evidence="1">The sequence shown here is derived from an EMBL/GenBank/DDBJ whole genome shotgun (WGS) entry which is preliminary data.</text>
</comment>
<dbReference type="InterPro" id="IPR029063">
    <property type="entry name" value="SAM-dependent_MTases_sf"/>
</dbReference>
<dbReference type="PANTHER" id="PTHR43861:SF1">
    <property type="entry name" value="TRANS-ACONITATE 2-METHYLTRANSFERASE"/>
    <property type="match status" value="1"/>
</dbReference>
<dbReference type="GO" id="GO:0008168">
    <property type="term" value="F:methyltransferase activity"/>
    <property type="evidence" value="ECO:0007669"/>
    <property type="project" value="UniProtKB-KW"/>
</dbReference>
<dbReference type="CDD" id="cd02440">
    <property type="entry name" value="AdoMet_MTases"/>
    <property type="match status" value="1"/>
</dbReference>
<evidence type="ECO:0000313" key="1">
    <source>
        <dbReference type="EMBL" id="KKS94365.1"/>
    </source>
</evidence>
<sequence length="242" mass="27899">MKNLEWSEQSHSILEQATSLDRYNHWLMGNFKQYFGRTILEIGSGQGALSKLFPGKAIIILSDIYSDYINKLKQTFTDPVLKLDIENEAPEILIGKMDTIFSSNVFEHIKDDKKAFLNCFKLLESGGRLLLFVPARPEIYGKLDTDMGHYRRYTHKSLKEKVEKAGFKIEKIHYVNLPGYFLWWGRGVLIGKLSRSKPGANKQDNYFGKLFDKFIVPLLYLEKYLRPPIGQSLVLIARKSGK</sequence>
<evidence type="ECO:0000313" key="2">
    <source>
        <dbReference type="Proteomes" id="UP000033980"/>
    </source>
</evidence>
<accession>A0A0G1D8V7</accession>
<dbReference type="EMBL" id="LCFK01000012">
    <property type="protein sequence ID" value="KKS94365.1"/>
    <property type="molecule type" value="Genomic_DNA"/>
</dbReference>
<dbReference type="Gene3D" id="3.40.50.150">
    <property type="entry name" value="Vaccinia Virus protein VP39"/>
    <property type="match status" value="1"/>
</dbReference>